<dbReference type="PROSITE" id="PS51257">
    <property type="entry name" value="PROKAR_LIPOPROTEIN"/>
    <property type="match status" value="1"/>
</dbReference>
<dbReference type="RefSeq" id="WP_126615323.1">
    <property type="nucleotide sequence ID" value="NZ_CP034562.1"/>
</dbReference>
<dbReference type="Proteomes" id="UP000267268">
    <property type="component" value="Chromosome 1"/>
</dbReference>
<proteinExistence type="predicted"/>
<gene>
    <name evidence="1" type="ORF">EI427_13040</name>
</gene>
<evidence type="ECO:0000313" key="1">
    <source>
        <dbReference type="EMBL" id="AZQ63130.1"/>
    </source>
</evidence>
<protein>
    <submittedName>
        <fullName evidence="1">Uncharacterized protein</fullName>
    </submittedName>
</protein>
<sequence>MRRLTITVFLFTLIIFSCEITPQEVGRNEDYHILLEFTDKFGNNLLEDQSSTLDIYPIDVFYYQSDKKIILPHQIVDLEENGDTTSVLVTDAFKQASHTYYIQFNQDIDTVKVIPKENNEGLHHIESILYNTVLINKSKDHKNRSHFSILK</sequence>
<accession>A0A3S9P4J1</accession>
<dbReference type="KEGG" id="fll:EI427_13040"/>
<name>A0A3S9P4J1_9BACT</name>
<reference evidence="1 2" key="1">
    <citation type="submission" date="2018-12" db="EMBL/GenBank/DDBJ databases">
        <title>Flammeovirga pectinis sp. nov., isolated from the gut of the Korean scallop, Patinopecten yessoensis.</title>
        <authorList>
            <person name="Bae J.-W."/>
            <person name="Jeong Y.-S."/>
            <person name="Kang W."/>
        </authorList>
    </citation>
    <scope>NUCLEOTIDE SEQUENCE [LARGE SCALE GENOMIC DNA]</scope>
    <source>
        <strain evidence="1 2">L12M1</strain>
    </source>
</reference>
<dbReference type="AlphaFoldDB" id="A0A3S9P4J1"/>
<dbReference type="OrthoDB" id="9834538at2"/>
<organism evidence="1 2">
    <name type="scientific">Flammeovirga pectinis</name>
    <dbReference type="NCBI Taxonomy" id="2494373"/>
    <lineage>
        <taxon>Bacteria</taxon>
        <taxon>Pseudomonadati</taxon>
        <taxon>Bacteroidota</taxon>
        <taxon>Cytophagia</taxon>
        <taxon>Cytophagales</taxon>
        <taxon>Flammeovirgaceae</taxon>
        <taxon>Flammeovirga</taxon>
    </lineage>
</organism>
<dbReference type="EMBL" id="CP034562">
    <property type="protein sequence ID" value="AZQ63130.1"/>
    <property type="molecule type" value="Genomic_DNA"/>
</dbReference>
<keyword evidence="2" id="KW-1185">Reference proteome</keyword>
<evidence type="ECO:0000313" key="2">
    <source>
        <dbReference type="Proteomes" id="UP000267268"/>
    </source>
</evidence>